<dbReference type="Pfam" id="PF00178">
    <property type="entry name" value="Ets"/>
    <property type="match status" value="1"/>
</dbReference>
<dbReference type="PANTHER" id="PTHR11849:SF191">
    <property type="entry name" value="ECDYSONE-INDUCED PROTEIN 74EF ISOFORM B"/>
    <property type="match status" value="1"/>
</dbReference>
<evidence type="ECO:0000313" key="6">
    <source>
        <dbReference type="EMBL" id="KAK7480405.1"/>
    </source>
</evidence>
<dbReference type="InterPro" id="IPR036390">
    <property type="entry name" value="WH_DNA-bd_sf"/>
</dbReference>
<dbReference type="Proteomes" id="UP001519460">
    <property type="component" value="Unassembled WGS sequence"/>
</dbReference>
<accession>A0ABD0K093</accession>
<dbReference type="InterPro" id="IPR000418">
    <property type="entry name" value="Ets_dom"/>
</dbReference>
<dbReference type="GO" id="GO:0003677">
    <property type="term" value="F:DNA binding"/>
    <property type="evidence" value="ECO:0007669"/>
    <property type="project" value="UniProtKB-KW"/>
</dbReference>
<comment type="caution">
    <text evidence="6">The sequence shown here is derived from an EMBL/GenBank/DDBJ whole genome shotgun (WGS) entry which is preliminary data.</text>
</comment>
<organism evidence="6 7">
    <name type="scientific">Batillaria attramentaria</name>
    <dbReference type="NCBI Taxonomy" id="370345"/>
    <lineage>
        <taxon>Eukaryota</taxon>
        <taxon>Metazoa</taxon>
        <taxon>Spiralia</taxon>
        <taxon>Lophotrochozoa</taxon>
        <taxon>Mollusca</taxon>
        <taxon>Gastropoda</taxon>
        <taxon>Caenogastropoda</taxon>
        <taxon>Sorbeoconcha</taxon>
        <taxon>Cerithioidea</taxon>
        <taxon>Batillariidae</taxon>
        <taxon>Batillaria</taxon>
    </lineage>
</organism>
<dbReference type="PRINTS" id="PR00454">
    <property type="entry name" value="ETSDOMAIN"/>
</dbReference>
<dbReference type="SUPFAM" id="SSF46785">
    <property type="entry name" value="Winged helix' DNA-binding domain"/>
    <property type="match status" value="1"/>
</dbReference>
<dbReference type="InterPro" id="IPR036388">
    <property type="entry name" value="WH-like_DNA-bd_sf"/>
</dbReference>
<evidence type="ECO:0000256" key="2">
    <source>
        <dbReference type="ARBA" id="ARBA00023125"/>
    </source>
</evidence>
<keyword evidence="2 3" id="KW-0238">DNA-binding</keyword>
<feature type="region of interest" description="Disordered" evidence="4">
    <location>
        <begin position="1"/>
        <end position="24"/>
    </location>
</feature>
<dbReference type="SMART" id="SM00413">
    <property type="entry name" value="ETS"/>
    <property type="match status" value="1"/>
</dbReference>
<feature type="domain" description="ETS" evidence="5">
    <location>
        <begin position="122"/>
        <end position="201"/>
    </location>
</feature>
<keyword evidence="3" id="KW-0539">Nucleus</keyword>
<evidence type="ECO:0000313" key="7">
    <source>
        <dbReference type="Proteomes" id="UP001519460"/>
    </source>
</evidence>
<evidence type="ECO:0000259" key="5">
    <source>
        <dbReference type="PROSITE" id="PS50061"/>
    </source>
</evidence>
<name>A0ABD0K093_9CAEN</name>
<gene>
    <name evidence="6" type="ORF">BaRGS_00028324</name>
</gene>
<comment type="subcellular location">
    <subcellularLocation>
        <location evidence="3">Nucleus</location>
    </subcellularLocation>
</comment>
<proteinExistence type="inferred from homology"/>
<protein>
    <recommendedName>
        <fullName evidence="5">ETS domain-containing protein</fullName>
    </recommendedName>
</protein>
<evidence type="ECO:0000256" key="4">
    <source>
        <dbReference type="SAM" id="MobiDB-lite"/>
    </source>
</evidence>
<evidence type="ECO:0000256" key="1">
    <source>
        <dbReference type="ARBA" id="ARBA00005562"/>
    </source>
</evidence>
<sequence length="212" mass="24937">EELHDIHTIIKTAPRSGADDDDDDSVMLDDDDLAFLDDYSKDLGVSAMDRHSEYRLVIAETAYTHHATYSAHHHGHMTSHPHHPAYAASSLAARYRTTPWPHHNYHSDHISSHHSARGAKKNLLWKFLLWVLENQPDLAQWTDVKRGVFKFVDTARISRMWGQRKHKKDMTFEKLSRGIRHYYKRGLMERLANTRLVYKFNWEKVPRKFRKA</sequence>
<reference evidence="6 7" key="1">
    <citation type="journal article" date="2023" name="Sci. Data">
        <title>Genome assembly of the Korean intertidal mud-creeper Batillaria attramentaria.</title>
        <authorList>
            <person name="Patra A.K."/>
            <person name="Ho P.T."/>
            <person name="Jun S."/>
            <person name="Lee S.J."/>
            <person name="Kim Y."/>
            <person name="Won Y.J."/>
        </authorList>
    </citation>
    <scope>NUCLEOTIDE SEQUENCE [LARGE SCALE GENOMIC DNA]</scope>
    <source>
        <strain evidence="6">Wonlab-2016</strain>
    </source>
</reference>
<keyword evidence="7" id="KW-1185">Reference proteome</keyword>
<dbReference type="AlphaFoldDB" id="A0ABD0K093"/>
<dbReference type="GO" id="GO:0005634">
    <property type="term" value="C:nucleus"/>
    <property type="evidence" value="ECO:0007669"/>
    <property type="project" value="UniProtKB-SubCell"/>
</dbReference>
<dbReference type="Gene3D" id="1.10.10.10">
    <property type="entry name" value="Winged helix-like DNA-binding domain superfamily/Winged helix DNA-binding domain"/>
    <property type="match status" value="1"/>
</dbReference>
<feature type="non-terminal residue" evidence="6">
    <location>
        <position position="1"/>
    </location>
</feature>
<dbReference type="PROSITE" id="PS50061">
    <property type="entry name" value="ETS_DOMAIN_3"/>
    <property type="match status" value="1"/>
</dbReference>
<evidence type="ECO:0000256" key="3">
    <source>
        <dbReference type="RuleBase" id="RU004019"/>
    </source>
</evidence>
<comment type="similarity">
    <text evidence="1 3">Belongs to the ETS family.</text>
</comment>
<dbReference type="PANTHER" id="PTHR11849">
    <property type="entry name" value="ETS"/>
    <property type="match status" value="1"/>
</dbReference>
<dbReference type="InterPro" id="IPR046328">
    <property type="entry name" value="ETS_fam"/>
</dbReference>
<dbReference type="EMBL" id="JACVVK020000282">
    <property type="protein sequence ID" value="KAK7480405.1"/>
    <property type="molecule type" value="Genomic_DNA"/>
</dbReference>